<accession>A0ABW0HBX0</accession>
<keyword evidence="2" id="KW-1185">Reference proteome</keyword>
<sequence length="118" mass="13688">MSDPSFDEKLRSAFRDLDLLRSGWRPGPEIEAVALDGWYPVSHRSLDLPALAGWADHPRLGQTIITTSPVLWIDEARTIARCLSRWYRLGEPRSHVMHVPLSGWDDIEQLRDRLERMR</sequence>
<gene>
    <name evidence="1" type="ORF">ACFPPC_17790</name>
</gene>
<comment type="caution">
    <text evidence="1">The sequence shown here is derived from an EMBL/GenBank/DDBJ whole genome shotgun (WGS) entry which is preliminary data.</text>
</comment>
<dbReference type="EMBL" id="JBHSLV010000031">
    <property type="protein sequence ID" value="MFC5394495.1"/>
    <property type="molecule type" value="Genomic_DNA"/>
</dbReference>
<organism evidence="1 2">
    <name type="scientific">Bosea vestrisii</name>
    <dbReference type="NCBI Taxonomy" id="151416"/>
    <lineage>
        <taxon>Bacteria</taxon>
        <taxon>Pseudomonadati</taxon>
        <taxon>Pseudomonadota</taxon>
        <taxon>Alphaproteobacteria</taxon>
        <taxon>Hyphomicrobiales</taxon>
        <taxon>Boseaceae</taxon>
        <taxon>Bosea</taxon>
    </lineage>
</organism>
<dbReference type="Proteomes" id="UP001596104">
    <property type="component" value="Unassembled WGS sequence"/>
</dbReference>
<name>A0ABW0HBX0_9HYPH</name>
<evidence type="ECO:0000313" key="2">
    <source>
        <dbReference type="Proteomes" id="UP001596104"/>
    </source>
</evidence>
<dbReference type="RefSeq" id="WP_377009836.1">
    <property type="nucleotide sequence ID" value="NZ_JBHSLV010000031.1"/>
</dbReference>
<protein>
    <submittedName>
        <fullName evidence="1">Uncharacterized protein</fullName>
    </submittedName>
</protein>
<proteinExistence type="predicted"/>
<reference evidence="2" key="1">
    <citation type="journal article" date="2019" name="Int. J. Syst. Evol. Microbiol.">
        <title>The Global Catalogue of Microorganisms (GCM) 10K type strain sequencing project: providing services to taxonomists for standard genome sequencing and annotation.</title>
        <authorList>
            <consortium name="The Broad Institute Genomics Platform"/>
            <consortium name="The Broad Institute Genome Sequencing Center for Infectious Disease"/>
            <person name="Wu L."/>
            <person name="Ma J."/>
        </authorList>
    </citation>
    <scope>NUCLEOTIDE SEQUENCE [LARGE SCALE GENOMIC DNA]</scope>
    <source>
        <strain evidence="2">CGMCC 1.16326</strain>
    </source>
</reference>
<evidence type="ECO:0000313" key="1">
    <source>
        <dbReference type="EMBL" id="MFC5394495.1"/>
    </source>
</evidence>